<keyword evidence="4" id="KW-1185">Reference proteome</keyword>
<name>A0ABP9KUR9_9ACTN</name>
<dbReference type="PANTHER" id="PTHR10948">
    <property type="entry name" value="TRANSPOSASE"/>
    <property type="match status" value="1"/>
</dbReference>
<comment type="caution">
    <text evidence="3">The sequence shown here is derived from an EMBL/GenBank/DDBJ whole genome shotgun (WGS) entry which is preliminary data.</text>
</comment>
<feature type="region of interest" description="Disordered" evidence="1">
    <location>
        <begin position="83"/>
        <end position="148"/>
    </location>
</feature>
<dbReference type="InterPro" id="IPR051917">
    <property type="entry name" value="Transposase-Integrase"/>
</dbReference>
<dbReference type="Proteomes" id="UP001500124">
    <property type="component" value="Unassembled WGS sequence"/>
</dbReference>
<protein>
    <recommendedName>
        <fullName evidence="2">Transposase IS30-like HTH domain-containing protein</fullName>
    </recommendedName>
</protein>
<proteinExistence type="predicted"/>
<evidence type="ECO:0000256" key="1">
    <source>
        <dbReference type="SAM" id="MobiDB-lite"/>
    </source>
</evidence>
<sequence>MLPGGRAGGIRWFRHAGDVNPCLPDEVSGRYLSFPEREDIAVWHTQGAGVRETARRLGRAPSTISRELRRNASTRTCKLDYRASTAQWHAERRARTPEDSQARGQSEAEPMSRTGCRGTSPTPEATASARKARPGRGATSRTAATEAG</sequence>
<accession>A0ABP9KUR9</accession>
<feature type="compositionally biased region" description="Polar residues" evidence="1">
    <location>
        <begin position="139"/>
        <end position="148"/>
    </location>
</feature>
<feature type="domain" description="Transposase IS30-like HTH" evidence="2">
    <location>
        <begin position="28"/>
        <end position="71"/>
    </location>
</feature>
<organism evidence="3 4">
    <name type="scientific">Streptomyces similanensis</name>
    <dbReference type="NCBI Taxonomy" id="1274988"/>
    <lineage>
        <taxon>Bacteria</taxon>
        <taxon>Bacillati</taxon>
        <taxon>Actinomycetota</taxon>
        <taxon>Actinomycetes</taxon>
        <taxon>Kitasatosporales</taxon>
        <taxon>Streptomycetaceae</taxon>
        <taxon>Streptomyces</taxon>
    </lineage>
</organism>
<dbReference type="Pfam" id="PF13936">
    <property type="entry name" value="HTH_38"/>
    <property type="match status" value="1"/>
</dbReference>
<dbReference type="InterPro" id="IPR025246">
    <property type="entry name" value="IS30-like_HTH"/>
</dbReference>
<dbReference type="EMBL" id="BAABKC010000067">
    <property type="protein sequence ID" value="GAA5064947.1"/>
    <property type="molecule type" value="Genomic_DNA"/>
</dbReference>
<feature type="compositionally biased region" description="Basic and acidic residues" evidence="1">
    <location>
        <begin position="89"/>
        <end position="101"/>
    </location>
</feature>
<dbReference type="PANTHER" id="PTHR10948:SF23">
    <property type="entry name" value="TRANSPOSASE INSI FOR INSERTION SEQUENCE ELEMENT IS30A-RELATED"/>
    <property type="match status" value="1"/>
</dbReference>
<reference evidence="4" key="1">
    <citation type="journal article" date="2019" name="Int. J. Syst. Evol. Microbiol.">
        <title>The Global Catalogue of Microorganisms (GCM) 10K type strain sequencing project: providing services to taxonomists for standard genome sequencing and annotation.</title>
        <authorList>
            <consortium name="The Broad Institute Genomics Platform"/>
            <consortium name="The Broad Institute Genome Sequencing Center for Infectious Disease"/>
            <person name="Wu L."/>
            <person name="Ma J."/>
        </authorList>
    </citation>
    <scope>NUCLEOTIDE SEQUENCE [LARGE SCALE GENOMIC DNA]</scope>
    <source>
        <strain evidence="4">JCM 18410</strain>
    </source>
</reference>
<evidence type="ECO:0000313" key="4">
    <source>
        <dbReference type="Proteomes" id="UP001500124"/>
    </source>
</evidence>
<evidence type="ECO:0000259" key="2">
    <source>
        <dbReference type="Pfam" id="PF13936"/>
    </source>
</evidence>
<gene>
    <name evidence="3" type="ORF">GCM10023336_45470</name>
</gene>
<evidence type="ECO:0000313" key="3">
    <source>
        <dbReference type="EMBL" id="GAA5064947.1"/>
    </source>
</evidence>